<reference evidence="1 2" key="1">
    <citation type="submission" date="2021-08" db="EMBL/GenBank/DDBJ databases">
        <title>Lysobacter sp. strain CJ11 Genome sequencing and assembly.</title>
        <authorList>
            <person name="Kim I."/>
        </authorList>
    </citation>
    <scope>NUCLEOTIDE SEQUENCE [LARGE SCALE GENOMIC DNA]</scope>
    <source>
        <strain evidence="1 2">CJ11</strain>
    </source>
</reference>
<proteinExistence type="predicted"/>
<sequence length="219" mass="25321">MMPPPNSAPSLREAHRATRDAQPENLRVRIHRAISWLERAEMEKEDMDARFIFLWISLNAAYAREFGYEQSERDEAMRFLRKLLACDIEGRIHAVLFNQFSGPIRTLIDNKYVFEPFWRAMREHDSSELWKSKFEQAKGVALKAIMDRDTATVLSVVADRLHVLRNQLVHGGATWNGQANRAQVRDAAAILSTLMPVVIDLMVHSRDVDFEAITYPWVK</sequence>
<accession>A0ABX8WSH3</accession>
<evidence type="ECO:0000313" key="2">
    <source>
        <dbReference type="Proteomes" id="UP000824755"/>
    </source>
</evidence>
<organism evidence="1 2">
    <name type="scientific">Lysobacter soyae</name>
    <dbReference type="NCBI Taxonomy" id="2764185"/>
    <lineage>
        <taxon>Bacteria</taxon>
        <taxon>Pseudomonadati</taxon>
        <taxon>Pseudomonadota</taxon>
        <taxon>Gammaproteobacteria</taxon>
        <taxon>Lysobacterales</taxon>
        <taxon>Lysobacteraceae</taxon>
        <taxon>Lysobacter</taxon>
    </lineage>
</organism>
<name>A0ABX8WSH3_9GAMM</name>
<evidence type="ECO:0000313" key="1">
    <source>
        <dbReference type="EMBL" id="QYR53802.1"/>
    </source>
</evidence>
<gene>
    <name evidence="1" type="ORF">H8L67_04815</name>
</gene>
<dbReference type="EMBL" id="CP080544">
    <property type="protein sequence ID" value="QYR53802.1"/>
    <property type="molecule type" value="Genomic_DNA"/>
</dbReference>
<evidence type="ECO:0008006" key="3">
    <source>
        <dbReference type="Google" id="ProtNLM"/>
    </source>
</evidence>
<dbReference type="RefSeq" id="WP_220380607.1">
    <property type="nucleotide sequence ID" value="NZ_CP080544.1"/>
</dbReference>
<keyword evidence="2" id="KW-1185">Reference proteome</keyword>
<protein>
    <recommendedName>
        <fullName evidence="3">Apea-like HEPN domain-containing protein</fullName>
    </recommendedName>
</protein>
<dbReference type="Proteomes" id="UP000824755">
    <property type="component" value="Chromosome"/>
</dbReference>